<organism evidence="1 2">
    <name type="scientific">Rhodoplanes elegans</name>
    <dbReference type="NCBI Taxonomy" id="29408"/>
    <lineage>
        <taxon>Bacteria</taxon>
        <taxon>Pseudomonadati</taxon>
        <taxon>Pseudomonadota</taxon>
        <taxon>Alphaproteobacteria</taxon>
        <taxon>Hyphomicrobiales</taxon>
        <taxon>Nitrobacteraceae</taxon>
        <taxon>Rhodoplanes</taxon>
    </lineage>
</organism>
<dbReference type="Proteomes" id="UP000248863">
    <property type="component" value="Unassembled WGS sequence"/>
</dbReference>
<dbReference type="AlphaFoldDB" id="A0A327KEZ8"/>
<name>A0A327KEZ8_9BRAD</name>
<comment type="caution">
    <text evidence="1">The sequence shown here is derived from an EMBL/GenBank/DDBJ whole genome shotgun (WGS) entry which is preliminary data.</text>
</comment>
<gene>
    <name evidence="1" type="ORF">CH338_17225</name>
</gene>
<evidence type="ECO:0000313" key="2">
    <source>
        <dbReference type="Proteomes" id="UP000248863"/>
    </source>
</evidence>
<accession>A0A327KEZ8</accession>
<protein>
    <submittedName>
        <fullName evidence="1">Uncharacterized protein</fullName>
    </submittedName>
</protein>
<dbReference type="EMBL" id="NPEU01000209">
    <property type="protein sequence ID" value="RAI36691.1"/>
    <property type="molecule type" value="Genomic_DNA"/>
</dbReference>
<keyword evidence="2" id="KW-1185">Reference proteome</keyword>
<evidence type="ECO:0000313" key="1">
    <source>
        <dbReference type="EMBL" id="RAI36691.1"/>
    </source>
</evidence>
<sequence length="64" mass="7224">MARPPTMSSETILRMIDLFASKVAGLIEEAPFGVKDVTPQIRASYDDFECAPRRRLRAVSLRRS</sequence>
<proteinExistence type="predicted"/>
<reference evidence="1 2" key="1">
    <citation type="submission" date="2017-07" db="EMBL/GenBank/DDBJ databases">
        <title>Draft Genome Sequences of Select Purple Nonsulfur Bacteria.</title>
        <authorList>
            <person name="Lasarre B."/>
            <person name="Mckinlay J.B."/>
        </authorList>
    </citation>
    <scope>NUCLEOTIDE SEQUENCE [LARGE SCALE GENOMIC DNA]</scope>
    <source>
        <strain evidence="1 2">DSM 11907</strain>
    </source>
</reference>